<keyword evidence="2" id="KW-0238">DNA-binding</keyword>
<protein>
    <submittedName>
        <fullName evidence="5">GntR family transcriptional regulator</fullName>
    </submittedName>
</protein>
<dbReference type="CDD" id="cd07377">
    <property type="entry name" value="WHTH_GntR"/>
    <property type="match status" value="1"/>
</dbReference>
<dbReference type="InterPro" id="IPR000524">
    <property type="entry name" value="Tscrpt_reg_HTH_GntR"/>
</dbReference>
<dbReference type="PRINTS" id="PR00035">
    <property type="entry name" value="HTHGNTR"/>
</dbReference>
<dbReference type="InterPro" id="IPR036388">
    <property type="entry name" value="WH-like_DNA-bd_sf"/>
</dbReference>
<dbReference type="PANTHER" id="PTHR43537">
    <property type="entry name" value="TRANSCRIPTIONAL REGULATOR, GNTR FAMILY"/>
    <property type="match status" value="1"/>
</dbReference>
<dbReference type="Pfam" id="PF00392">
    <property type="entry name" value="GntR"/>
    <property type="match status" value="1"/>
</dbReference>
<dbReference type="PANTHER" id="PTHR43537:SF24">
    <property type="entry name" value="GLUCONATE OPERON TRANSCRIPTIONAL REPRESSOR"/>
    <property type="match status" value="1"/>
</dbReference>
<dbReference type="Proteomes" id="UP000824209">
    <property type="component" value="Unassembled WGS sequence"/>
</dbReference>
<keyword evidence="1" id="KW-0805">Transcription regulation</keyword>
<feature type="domain" description="HTH gntR-type" evidence="4">
    <location>
        <begin position="4"/>
        <end position="71"/>
    </location>
</feature>
<gene>
    <name evidence="5" type="ORF">H9943_10465</name>
</gene>
<keyword evidence="3" id="KW-0804">Transcription</keyword>
<dbReference type="InterPro" id="IPR008920">
    <property type="entry name" value="TF_FadR/GntR_C"/>
</dbReference>
<dbReference type="EMBL" id="DWYA01000096">
    <property type="protein sequence ID" value="HJB40801.1"/>
    <property type="molecule type" value="Genomic_DNA"/>
</dbReference>
<evidence type="ECO:0000256" key="2">
    <source>
        <dbReference type="ARBA" id="ARBA00023125"/>
    </source>
</evidence>
<dbReference type="Pfam" id="PF07729">
    <property type="entry name" value="FCD"/>
    <property type="match status" value="1"/>
</dbReference>
<sequence length="218" mass="25127">MAKNTLKEQAYAIIKENIINCTYAPSSFLVESELMQQVGASRTPIREALNKLEQENLVRILPKRGVLVCDITMGTLNEVYEVRRLVEPYIVREYGCRLDEEALRREYEQVEQSAQLPTGMQLHRVDNDLHQMLLNVSGNSYLRAMMDNIYGHNNRIRVFSGMKVAERRSDTCKEHLEILRFLLERDYERAAQAMLTHLENSKQTAVRALLAAGTPNRT</sequence>
<dbReference type="InterPro" id="IPR011711">
    <property type="entry name" value="GntR_C"/>
</dbReference>
<evidence type="ECO:0000256" key="3">
    <source>
        <dbReference type="ARBA" id="ARBA00023163"/>
    </source>
</evidence>
<dbReference type="PROSITE" id="PS50949">
    <property type="entry name" value="HTH_GNTR"/>
    <property type="match status" value="1"/>
</dbReference>
<dbReference type="GO" id="GO:0003677">
    <property type="term" value="F:DNA binding"/>
    <property type="evidence" value="ECO:0007669"/>
    <property type="project" value="UniProtKB-KW"/>
</dbReference>
<accession>A0A9D2M543</accession>
<reference evidence="5" key="2">
    <citation type="submission" date="2021-04" db="EMBL/GenBank/DDBJ databases">
        <authorList>
            <person name="Gilroy R."/>
        </authorList>
    </citation>
    <scope>NUCLEOTIDE SEQUENCE</scope>
    <source>
        <strain evidence="5">ChiBcec8-14828</strain>
    </source>
</reference>
<dbReference type="SUPFAM" id="SSF48008">
    <property type="entry name" value="GntR ligand-binding domain-like"/>
    <property type="match status" value="1"/>
</dbReference>
<dbReference type="SUPFAM" id="SSF46785">
    <property type="entry name" value="Winged helix' DNA-binding domain"/>
    <property type="match status" value="1"/>
</dbReference>
<evidence type="ECO:0000313" key="6">
    <source>
        <dbReference type="Proteomes" id="UP000824209"/>
    </source>
</evidence>
<dbReference type="AlphaFoldDB" id="A0A9D2M543"/>
<name>A0A9D2M543_9FIRM</name>
<evidence type="ECO:0000256" key="1">
    <source>
        <dbReference type="ARBA" id="ARBA00023015"/>
    </source>
</evidence>
<dbReference type="SMART" id="SM00345">
    <property type="entry name" value="HTH_GNTR"/>
    <property type="match status" value="1"/>
</dbReference>
<organism evidence="5 6">
    <name type="scientific">Candidatus Ruthenibacterium avium</name>
    <dbReference type="NCBI Taxonomy" id="2838751"/>
    <lineage>
        <taxon>Bacteria</taxon>
        <taxon>Bacillati</taxon>
        <taxon>Bacillota</taxon>
        <taxon>Clostridia</taxon>
        <taxon>Eubacteriales</taxon>
        <taxon>Oscillospiraceae</taxon>
        <taxon>Ruthenibacterium</taxon>
    </lineage>
</organism>
<comment type="caution">
    <text evidence="5">The sequence shown here is derived from an EMBL/GenBank/DDBJ whole genome shotgun (WGS) entry which is preliminary data.</text>
</comment>
<evidence type="ECO:0000259" key="4">
    <source>
        <dbReference type="PROSITE" id="PS50949"/>
    </source>
</evidence>
<dbReference type="Gene3D" id="1.20.120.530">
    <property type="entry name" value="GntR ligand-binding domain-like"/>
    <property type="match status" value="1"/>
</dbReference>
<evidence type="ECO:0000313" key="5">
    <source>
        <dbReference type="EMBL" id="HJB40801.1"/>
    </source>
</evidence>
<dbReference type="Gene3D" id="1.10.10.10">
    <property type="entry name" value="Winged helix-like DNA-binding domain superfamily/Winged helix DNA-binding domain"/>
    <property type="match status" value="1"/>
</dbReference>
<dbReference type="InterPro" id="IPR036390">
    <property type="entry name" value="WH_DNA-bd_sf"/>
</dbReference>
<dbReference type="GO" id="GO:0003700">
    <property type="term" value="F:DNA-binding transcription factor activity"/>
    <property type="evidence" value="ECO:0007669"/>
    <property type="project" value="InterPro"/>
</dbReference>
<dbReference type="SMART" id="SM00895">
    <property type="entry name" value="FCD"/>
    <property type="match status" value="1"/>
</dbReference>
<proteinExistence type="predicted"/>
<reference evidence="5" key="1">
    <citation type="journal article" date="2021" name="PeerJ">
        <title>Extensive microbial diversity within the chicken gut microbiome revealed by metagenomics and culture.</title>
        <authorList>
            <person name="Gilroy R."/>
            <person name="Ravi A."/>
            <person name="Getino M."/>
            <person name="Pursley I."/>
            <person name="Horton D.L."/>
            <person name="Alikhan N.F."/>
            <person name="Baker D."/>
            <person name="Gharbi K."/>
            <person name="Hall N."/>
            <person name="Watson M."/>
            <person name="Adriaenssens E.M."/>
            <person name="Foster-Nyarko E."/>
            <person name="Jarju S."/>
            <person name="Secka A."/>
            <person name="Antonio M."/>
            <person name="Oren A."/>
            <person name="Chaudhuri R.R."/>
            <person name="La Ragione R."/>
            <person name="Hildebrand F."/>
            <person name="Pallen M.J."/>
        </authorList>
    </citation>
    <scope>NUCLEOTIDE SEQUENCE</scope>
    <source>
        <strain evidence="5">ChiBcec8-14828</strain>
    </source>
</reference>